<feature type="transmembrane region" description="Helical" evidence="8">
    <location>
        <begin position="110"/>
        <end position="129"/>
    </location>
</feature>
<keyword evidence="10" id="KW-1185">Reference proteome</keyword>
<comment type="similarity">
    <text evidence="7">Belongs to the glycosyltransferase 87 family.</text>
</comment>
<evidence type="ECO:0000313" key="10">
    <source>
        <dbReference type="Proteomes" id="UP000035287"/>
    </source>
</evidence>
<feature type="transmembrane region" description="Helical" evidence="8">
    <location>
        <begin position="272"/>
        <end position="293"/>
    </location>
</feature>
<keyword evidence="4 8" id="KW-0812">Transmembrane</keyword>
<proteinExistence type="inferred from homology"/>
<dbReference type="GO" id="GO:0005886">
    <property type="term" value="C:plasma membrane"/>
    <property type="evidence" value="ECO:0007669"/>
    <property type="project" value="UniProtKB-SubCell"/>
</dbReference>
<feature type="transmembrane region" description="Helical" evidence="8">
    <location>
        <begin position="12"/>
        <end position="32"/>
    </location>
</feature>
<evidence type="ECO:0000256" key="4">
    <source>
        <dbReference type="ARBA" id="ARBA00022692"/>
    </source>
</evidence>
<feature type="transmembrane region" description="Helical" evidence="8">
    <location>
        <begin position="357"/>
        <end position="378"/>
    </location>
</feature>
<organism evidence="9 10">
    <name type="scientific">Croceicoccus naphthovorans</name>
    <dbReference type="NCBI Taxonomy" id="1348774"/>
    <lineage>
        <taxon>Bacteria</taxon>
        <taxon>Pseudomonadati</taxon>
        <taxon>Pseudomonadota</taxon>
        <taxon>Alphaproteobacteria</taxon>
        <taxon>Sphingomonadales</taxon>
        <taxon>Erythrobacteraceae</taxon>
        <taxon>Croceicoccus</taxon>
    </lineage>
</organism>
<dbReference type="AlphaFoldDB" id="A0A0G3XFM4"/>
<evidence type="ECO:0000256" key="2">
    <source>
        <dbReference type="ARBA" id="ARBA00022475"/>
    </source>
</evidence>
<dbReference type="PATRIC" id="fig|1348774.3.peg.1774"/>
<feature type="transmembrane region" description="Helical" evidence="8">
    <location>
        <begin position="177"/>
        <end position="202"/>
    </location>
</feature>
<name>A0A0G3XFM4_9SPHN</name>
<dbReference type="RefSeq" id="WP_047820682.1">
    <property type="nucleotide sequence ID" value="NZ_CP011770.1"/>
</dbReference>
<protein>
    <recommendedName>
        <fullName evidence="11">DUF2029 domain-containing protein</fullName>
    </recommendedName>
</protein>
<accession>A0A0G3XFM4</accession>
<feature type="transmembrane region" description="Helical" evidence="8">
    <location>
        <begin position="52"/>
        <end position="73"/>
    </location>
</feature>
<gene>
    <name evidence="9" type="ORF">AB433_08460</name>
</gene>
<keyword evidence="6 8" id="KW-0472">Membrane</keyword>
<evidence type="ECO:0000256" key="8">
    <source>
        <dbReference type="SAM" id="Phobius"/>
    </source>
</evidence>
<dbReference type="STRING" id="1348774.AB433_08460"/>
<dbReference type="Pfam" id="PF09594">
    <property type="entry name" value="GT87"/>
    <property type="match status" value="1"/>
</dbReference>
<dbReference type="Proteomes" id="UP000035287">
    <property type="component" value="Chromosome"/>
</dbReference>
<dbReference type="EMBL" id="CP011770">
    <property type="protein sequence ID" value="AKM10002.1"/>
    <property type="molecule type" value="Genomic_DNA"/>
</dbReference>
<evidence type="ECO:0000256" key="5">
    <source>
        <dbReference type="ARBA" id="ARBA00022989"/>
    </source>
</evidence>
<feature type="transmembrane region" description="Helical" evidence="8">
    <location>
        <begin position="85"/>
        <end position="104"/>
    </location>
</feature>
<dbReference type="KEGG" id="cna:AB433_08460"/>
<evidence type="ECO:0000256" key="3">
    <source>
        <dbReference type="ARBA" id="ARBA00022679"/>
    </source>
</evidence>
<sequence>MRSGSRLDARSVRHYGWILAGLNLLSLAFLLATSRGGVDRFGHILGTDFLSFWAAGKMLIAGAAPYDAAAHVAVQSAVFDAPGGYPAFFYPPLFLIFCLPLGLAPYFVSIAAWLAITGAAYVAALRVWLKELDFRLSLPLWLAAFSPVFLTITHGQTSFLSAALLGAGLFLVPRKPVIAGLMLGLATFKPQFGLLIPVALLLTGSWRTIAAAVFSAAMLALVNTVLFGPEVWADWHALTSKAQDATASGEIGFAKMITVFAGARLIGLSDGVAFALQAIASITVIAAIAWASWRRGWSDALAALVLAGAALATPFALDYDLLLLGFPLLWIAATGFRDFERWGCALAFVAPIIARPLAMQVGVPIMPFVLALILAFLLKCVPPRAA</sequence>
<dbReference type="InterPro" id="IPR018584">
    <property type="entry name" value="GT87"/>
</dbReference>
<feature type="transmembrane region" description="Helical" evidence="8">
    <location>
        <begin position="300"/>
        <end position="317"/>
    </location>
</feature>
<feature type="transmembrane region" description="Helical" evidence="8">
    <location>
        <begin position="141"/>
        <end position="171"/>
    </location>
</feature>
<evidence type="ECO:0000256" key="6">
    <source>
        <dbReference type="ARBA" id="ARBA00023136"/>
    </source>
</evidence>
<evidence type="ECO:0000256" key="7">
    <source>
        <dbReference type="ARBA" id="ARBA00024033"/>
    </source>
</evidence>
<keyword evidence="3" id="KW-0808">Transferase</keyword>
<reference evidence="9 10" key="1">
    <citation type="submission" date="2015-06" db="EMBL/GenBank/DDBJ databases">
        <authorList>
            <person name="Zeng Y."/>
            <person name="Huang Y."/>
        </authorList>
    </citation>
    <scope>NUCLEOTIDE SEQUENCE [LARGE SCALE GENOMIC DNA]</scope>
    <source>
        <strain evidence="9 10">PQ-2</strain>
    </source>
</reference>
<dbReference type="GO" id="GO:0016758">
    <property type="term" value="F:hexosyltransferase activity"/>
    <property type="evidence" value="ECO:0007669"/>
    <property type="project" value="InterPro"/>
</dbReference>
<evidence type="ECO:0008006" key="11">
    <source>
        <dbReference type="Google" id="ProtNLM"/>
    </source>
</evidence>
<keyword evidence="2" id="KW-1003">Cell membrane</keyword>
<evidence type="ECO:0000256" key="1">
    <source>
        <dbReference type="ARBA" id="ARBA00004651"/>
    </source>
</evidence>
<evidence type="ECO:0000313" key="9">
    <source>
        <dbReference type="EMBL" id="AKM10002.1"/>
    </source>
</evidence>
<feature type="transmembrane region" description="Helical" evidence="8">
    <location>
        <begin position="209"/>
        <end position="228"/>
    </location>
</feature>
<keyword evidence="5 8" id="KW-1133">Transmembrane helix</keyword>
<comment type="subcellular location">
    <subcellularLocation>
        <location evidence="1">Cell membrane</location>
        <topology evidence="1">Multi-pass membrane protein</topology>
    </subcellularLocation>
</comment>